<dbReference type="EMBL" id="CADCVJ010000205">
    <property type="protein sequence ID" value="CAA9487972.1"/>
    <property type="molecule type" value="Genomic_DNA"/>
</dbReference>
<keyword evidence="2" id="KW-0413">Isomerase</keyword>
<protein>
    <submittedName>
        <fullName evidence="2">Phosphoheptose isomerase</fullName>
        <ecNumber evidence="2">5.3.1.-</ecNumber>
    </submittedName>
</protein>
<feature type="compositionally biased region" description="Basic and acidic residues" evidence="1">
    <location>
        <begin position="160"/>
        <end position="186"/>
    </location>
</feature>
<accession>A0A6J4S306</accession>
<feature type="region of interest" description="Disordered" evidence="1">
    <location>
        <begin position="86"/>
        <end position="207"/>
    </location>
</feature>
<feature type="compositionally biased region" description="Basic residues" evidence="1">
    <location>
        <begin position="97"/>
        <end position="119"/>
    </location>
</feature>
<feature type="compositionally biased region" description="Basic and acidic residues" evidence="1">
    <location>
        <begin position="1"/>
        <end position="10"/>
    </location>
</feature>
<sequence length="207" mass="23237">ERTLRADRRVGARPHRPPRRRGRRLARQRRGAAALGLRARRRAERRGAPAGGRQRGLGGAGPAPDLRAGGALPRRPAGVQRHLAVLGDLGADGDRQRLRRRRDVRPPGRRPRPGRRRARRPVDLRPLAQRADGGRGRRAARFDHVGADRPGRQPAGARLRRGDPGRLEPHGDRPGDPPRVRAPDLHRLRRPARAARRDARGRWRRLV</sequence>
<dbReference type="GO" id="GO:0016853">
    <property type="term" value="F:isomerase activity"/>
    <property type="evidence" value="ECO:0007669"/>
    <property type="project" value="UniProtKB-KW"/>
</dbReference>
<feature type="non-terminal residue" evidence="2">
    <location>
        <position position="207"/>
    </location>
</feature>
<evidence type="ECO:0000313" key="2">
    <source>
        <dbReference type="EMBL" id="CAA9487972.1"/>
    </source>
</evidence>
<dbReference type="AlphaFoldDB" id="A0A6J4S306"/>
<name>A0A6J4S306_9ACTN</name>
<feature type="compositionally biased region" description="Gly residues" evidence="1">
    <location>
        <begin position="49"/>
        <end position="61"/>
    </location>
</feature>
<dbReference type="EC" id="5.3.1.-" evidence="2"/>
<feature type="non-terminal residue" evidence="2">
    <location>
        <position position="1"/>
    </location>
</feature>
<feature type="compositionally biased region" description="Basic residues" evidence="1">
    <location>
        <begin position="11"/>
        <end position="30"/>
    </location>
</feature>
<gene>
    <name evidence="2" type="ORF">AVDCRST_MAG38-2450</name>
</gene>
<feature type="region of interest" description="Disordered" evidence="1">
    <location>
        <begin position="1"/>
        <end position="74"/>
    </location>
</feature>
<reference evidence="2" key="1">
    <citation type="submission" date="2020-02" db="EMBL/GenBank/DDBJ databases">
        <authorList>
            <person name="Meier V. D."/>
        </authorList>
    </citation>
    <scope>NUCLEOTIDE SEQUENCE</scope>
    <source>
        <strain evidence="2">AVDCRST_MAG38</strain>
    </source>
</reference>
<organism evidence="2">
    <name type="scientific">uncultured Solirubrobacteraceae bacterium</name>
    <dbReference type="NCBI Taxonomy" id="1162706"/>
    <lineage>
        <taxon>Bacteria</taxon>
        <taxon>Bacillati</taxon>
        <taxon>Actinomycetota</taxon>
        <taxon>Thermoleophilia</taxon>
        <taxon>Solirubrobacterales</taxon>
        <taxon>Solirubrobacteraceae</taxon>
        <taxon>environmental samples</taxon>
    </lineage>
</organism>
<feature type="compositionally biased region" description="Basic and acidic residues" evidence="1">
    <location>
        <begin position="132"/>
        <end position="151"/>
    </location>
</feature>
<evidence type="ECO:0000256" key="1">
    <source>
        <dbReference type="SAM" id="MobiDB-lite"/>
    </source>
</evidence>
<proteinExistence type="predicted"/>